<evidence type="ECO:0000256" key="1">
    <source>
        <dbReference type="SAM" id="MobiDB-lite"/>
    </source>
</evidence>
<evidence type="ECO:0000313" key="3">
    <source>
        <dbReference type="Proteomes" id="UP001159363"/>
    </source>
</evidence>
<dbReference type="Proteomes" id="UP001159363">
    <property type="component" value="Chromosome 7"/>
</dbReference>
<protein>
    <submittedName>
        <fullName evidence="2">Uncharacterized protein</fullName>
    </submittedName>
</protein>
<sequence length="601" mass="68209">MERRNARAGETGVPEEKKPPTRGIVRHDSHMRKSGVTWPGIEPGSPWWEASSLTAQPPNWAPVHNVCSVVATPLESRRATSCSYNSSHPLWHALYKCLQDIHGDSSPFLLQPFHELGSGFWPRLTSPHPEIQFVPNMFLGLRSGLWAGQFDWRTLLSAYHCIVALETWHLALSSWKYLRRWALASAGYSALGAYEGGGEESIPLDVRPAASRTLSTWRAFTRSPIERQCHDVLRFSSVNLFFSTSRGRGGRAVSLLASHLGDPGSIPAGSPTDFRTWESCWTVSIVFLGDLPFAPPLAFQRLSVLTSPHPSSAHKYLRTRYAVELQLYPCTLLALPSPTAPGPAWRSVDRKDGRTVRGKELVMTRNQEGSSGDGLRGLRLKRRRRTSLGKRTHTHTHARARARDERRKMTILWRCYIWRCRKGHIHIHIYFFLPRAAPLLASWGKEVWRRLQIQLPRQCVVQTDDSLRRVGVNLNLTAELQLNDLQRANCTARRQPERVWHAGFFKIRLGYKDPSSNLKTGRLEGDEDWHCRPENLNRDSRDEKFAPRRLSVKVALLMRRRSAKFGTANHQAHVGGQTACSQFIGLACISSFIHRWCGEEE</sequence>
<name>A0ABQ9H036_9NEOP</name>
<comment type="caution">
    <text evidence="2">The sequence shown here is derived from an EMBL/GenBank/DDBJ whole genome shotgun (WGS) entry which is preliminary data.</text>
</comment>
<reference evidence="2 3" key="1">
    <citation type="submission" date="2023-02" db="EMBL/GenBank/DDBJ databases">
        <title>LHISI_Scaffold_Assembly.</title>
        <authorList>
            <person name="Stuart O.P."/>
            <person name="Cleave R."/>
            <person name="Magrath M.J.L."/>
            <person name="Mikheyev A.S."/>
        </authorList>
    </citation>
    <scope>NUCLEOTIDE SEQUENCE [LARGE SCALE GENOMIC DNA]</scope>
    <source>
        <strain evidence="2">Daus_M_001</strain>
        <tissue evidence="2">Leg muscle</tissue>
    </source>
</reference>
<proteinExistence type="predicted"/>
<accession>A0ABQ9H036</accession>
<organism evidence="2 3">
    <name type="scientific">Dryococelus australis</name>
    <dbReference type="NCBI Taxonomy" id="614101"/>
    <lineage>
        <taxon>Eukaryota</taxon>
        <taxon>Metazoa</taxon>
        <taxon>Ecdysozoa</taxon>
        <taxon>Arthropoda</taxon>
        <taxon>Hexapoda</taxon>
        <taxon>Insecta</taxon>
        <taxon>Pterygota</taxon>
        <taxon>Neoptera</taxon>
        <taxon>Polyneoptera</taxon>
        <taxon>Phasmatodea</taxon>
        <taxon>Verophasmatodea</taxon>
        <taxon>Anareolatae</taxon>
        <taxon>Phasmatidae</taxon>
        <taxon>Eurycanthinae</taxon>
        <taxon>Dryococelus</taxon>
    </lineage>
</organism>
<dbReference type="EMBL" id="JARBHB010000008">
    <property type="protein sequence ID" value="KAJ8877583.1"/>
    <property type="molecule type" value="Genomic_DNA"/>
</dbReference>
<evidence type="ECO:0000313" key="2">
    <source>
        <dbReference type="EMBL" id="KAJ8877583.1"/>
    </source>
</evidence>
<feature type="region of interest" description="Disordered" evidence="1">
    <location>
        <begin position="1"/>
        <end position="28"/>
    </location>
</feature>
<keyword evidence="3" id="KW-1185">Reference proteome</keyword>
<gene>
    <name evidence="2" type="ORF">PR048_022038</name>
</gene>